<feature type="transmembrane region" description="Helical" evidence="5">
    <location>
        <begin position="330"/>
        <end position="353"/>
    </location>
</feature>
<feature type="transmembrane region" description="Helical" evidence="5">
    <location>
        <begin position="242"/>
        <end position="260"/>
    </location>
</feature>
<name>A0A5C6KD62_PARDI</name>
<protein>
    <submittedName>
        <fullName evidence="8">O-antigen ligase family protein</fullName>
    </submittedName>
</protein>
<dbReference type="Proteomes" id="UP001198806">
    <property type="component" value="Unassembled WGS sequence"/>
</dbReference>
<dbReference type="PANTHER" id="PTHR37422">
    <property type="entry name" value="TEICHURONIC ACID BIOSYNTHESIS PROTEIN TUAE"/>
    <property type="match status" value="1"/>
</dbReference>
<evidence type="ECO:0000313" key="8">
    <source>
        <dbReference type="EMBL" id="TWV61267.1"/>
    </source>
</evidence>
<evidence type="ECO:0000259" key="6">
    <source>
        <dbReference type="Pfam" id="PF04932"/>
    </source>
</evidence>
<feature type="transmembrane region" description="Helical" evidence="5">
    <location>
        <begin position="217"/>
        <end position="235"/>
    </location>
</feature>
<keyword evidence="3 5" id="KW-1133">Transmembrane helix</keyword>
<dbReference type="EMBL" id="JAJCNI010000009">
    <property type="protein sequence ID" value="MCB6518004.1"/>
    <property type="molecule type" value="Genomic_DNA"/>
</dbReference>
<reference evidence="7" key="2">
    <citation type="submission" date="2021-10" db="EMBL/GenBank/DDBJ databases">
        <title>Collection of gut derived symbiotic bacterial strains cultured from healthy donors.</title>
        <authorList>
            <person name="Lin H."/>
            <person name="Littmann E."/>
            <person name="Kohout C."/>
            <person name="Pamer E.G."/>
        </authorList>
    </citation>
    <scope>NUCLEOTIDE SEQUENCE</scope>
    <source>
        <strain evidence="7">DFI.2.94</strain>
    </source>
</reference>
<feature type="transmembrane region" description="Helical" evidence="5">
    <location>
        <begin position="62"/>
        <end position="80"/>
    </location>
</feature>
<gene>
    <name evidence="8" type="ORF">FSA05_11525</name>
    <name evidence="7" type="ORF">LI194_09380</name>
</gene>
<dbReference type="Pfam" id="PF04932">
    <property type="entry name" value="Wzy_C"/>
    <property type="match status" value="1"/>
</dbReference>
<evidence type="ECO:0000313" key="9">
    <source>
        <dbReference type="Proteomes" id="UP000315827"/>
    </source>
</evidence>
<dbReference type="InterPro" id="IPR007016">
    <property type="entry name" value="O-antigen_ligase-rel_domated"/>
</dbReference>
<evidence type="ECO:0000256" key="4">
    <source>
        <dbReference type="ARBA" id="ARBA00023136"/>
    </source>
</evidence>
<feature type="transmembrane region" description="Helical" evidence="5">
    <location>
        <begin position="86"/>
        <end position="103"/>
    </location>
</feature>
<dbReference type="Proteomes" id="UP000315827">
    <property type="component" value="Unassembled WGS sequence"/>
</dbReference>
<keyword evidence="8" id="KW-0436">Ligase</keyword>
<accession>A0A5C6KD62</accession>
<evidence type="ECO:0000256" key="5">
    <source>
        <dbReference type="SAM" id="Phobius"/>
    </source>
</evidence>
<feature type="transmembrane region" description="Helical" evidence="5">
    <location>
        <begin position="115"/>
        <end position="140"/>
    </location>
</feature>
<dbReference type="GO" id="GO:0016020">
    <property type="term" value="C:membrane"/>
    <property type="evidence" value="ECO:0007669"/>
    <property type="project" value="UniProtKB-SubCell"/>
</dbReference>
<keyword evidence="2 5" id="KW-0812">Transmembrane</keyword>
<dbReference type="GO" id="GO:0016874">
    <property type="term" value="F:ligase activity"/>
    <property type="evidence" value="ECO:0007669"/>
    <property type="project" value="UniProtKB-KW"/>
</dbReference>
<feature type="transmembrane region" description="Helical" evidence="5">
    <location>
        <begin position="397"/>
        <end position="415"/>
    </location>
</feature>
<feature type="domain" description="O-antigen ligase-related" evidence="6">
    <location>
        <begin position="202"/>
        <end position="346"/>
    </location>
</feature>
<dbReference type="AlphaFoldDB" id="A0A5C6KD62"/>
<organism evidence="8 9">
    <name type="scientific">Parabacteroides distasonis</name>
    <dbReference type="NCBI Taxonomy" id="823"/>
    <lineage>
        <taxon>Bacteria</taxon>
        <taxon>Pseudomonadati</taxon>
        <taxon>Bacteroidota</taxon>
        <taxon>Bacteroidia</taxon>
        <taxon>Bacteroidales</taxon>
        <taxon>Tannerellaceae</taxon>
        <taxon>Parabacteroides</taxon>
    </lineage>
</organism>
<feature type="transmembrane region" description="Helical" evidence="5">
    <location>
        <begin position="38"/>
        <end position="55"/>
    </location>
</feature>
<feature type="transmembrane region" description="Helical" evidence="5">
    <location>
        <begin position="12"/>
        <end position="32"/>
    </location>
</feature>
<keyword evidence="4 5" id="KW-0472">Membrane</keyword>
<evidence type="ECO:0000313" key="7">
    <source>
        <dbReference type="EMBL" id="MCB6518004.1"/>
    </source>
</evidence>
<evidence type="ECO:0000256" key="3">
    <source>
        <dbReference type="ARBA" id="ARBA00022989"/>
    </source>
</evidence>
<evidence type="ECO:0000256" key="1">
    <source>
        <dbReference type="ARBA" id="ARBA00004141"/>
    </source>
</evidence>
<feature type="transmembrane region" description="Helical" evidence="5">
    <location>
        <begin position="373"/>
        <end position="391"/>
    </location>
</feature>
<dbReference type="PANTHER" id="PTHR37422:SF13">
    <property type="entry name" value="LIPOPOLYSACCHARIDE BIOSYNTHESIS PROTEIN PA4999-RELATED"/>
    <property type="match status" value="1"/>
</dbReference>
<dbReference type="RefSeq" id="WP_022193112.1">
    <property type="nucleotide sequence ID" value="NZ_CP103178.1"/>
</dbReference>
<dbReference type="EMBL" id="VOHW01000006">
    <property type="protein sequence ID" value="TWV61267.1"/>
    <property type="molecule type" value="Genomic_DNA"/>
</dbReference>
<proteinExistence type="predicted"/>
<reference evidence="8 9" key="1">
    <citation type="submission" date="2019-07" db="EMBL/GenBank/DDBJ databases">
        <title>Genome sequencing of Parabacteroides distasonis iSURF_7.</title>
        <authorList>
            <person name="Degefu H.N."/>
            <person name="Ruoff K.L."/>
            <person name="Price C.E."/>
            <person name="Valls R.A."/>
            <person name="O'Toole G.A."/>
        </authorList>
    </citation>
    <scope>NUCLEOTIDE SEQUENCE [LARGE SCALE GENOMIC DNA]</scope>
    <source>
        <strain evidence="8 9">CFPLTA003_1B</strain>
    </source>
</reference>
<sequence length="423" mass="49008">MIVRLDLFYKYLIDLLLIFIIIGCFGYVSSLYVYHATVKYMGVLLIYSLFMMYVFRKHIQKLPTVWLVTWLYISISTIFLNFPNSFRYLVVFSLGVVLLKLSTVSSRLFCNIPKLFIAIGVVFSLITLAQIVIPSLFDVILRIVQNEELYMQTLEYRERFGAYCGIAGESSFNAFCIALGILCLVSSLYVSRKRKYLKILFIGIMYYSILLTGKRSFLLMIPMIILSLFFMQSMIDKNKKNVTICIVLMFVLPLIFYSFLGNLVMDILASGKGRNYGAAVDLSNRELFWAIAFKMFKTSPIFGHGMMAYDNYYNDFFNHDYTFAGAHNSYFQLFAEMGFLGGVIYVYAIFISFFKTVVYTKHIMMVKKNNLKFLMYSSLCIQAMCIIYGWSGNPFHRPQQLLTYFVALGIGLYAYKLEKIKIK</sequence>
<dbReference type="InterPro" id="IPR051533">
    <property type="entry name" value="WaaL-like"/>
</dbReference>
<comment type="subcellular location">
    <subcellularLocation>
        <location evidence="1">Membrane</location>
        <topology evidence="1">Multi-pass membrane protein</topology>
    </subcellularLocation>
</comment>
<evidence type="ECO:0000256" key="2">
    <source>
        <dbReference type="ARBA" id="ARBA00022692"/>
    </source>
</evidence>
<feature type="transmembrane region" description="Helical" evidence="5">
    <location>
        <begin position="160"/>
        <end position="184"/>
    </location>
</feature>
<comment type="caution">
    <text evidence="8">The sequence shown here is derived from an EMBL/GenBank/DDBJ whole genome shotgun (WGS) entry which is preliminary data.</text>
</comment>